<dbReference type="Pfam" id="PF13649">
    <property type="entry name" value="Methyltransf_25"/>
    <property type="match status" value="1"/>
</dbReference>
<organism evidence="2 3">
    <name type="scientific">Rhodopseudomonas palustris (strain HaA2)</name>
    <dbReference type="NCBI Taxonomy" id="316058"/>
    <lineage>
        <taxon>Bacteria</taxon>
        <taxon>Pseudomonadati</taxon>
        <taxon>Pseudomonadota</taxon>
        <taxon>Alphaproteobacteria</taxon>
        <taxon>Hyphomicrobiales</taxon>
        <taxon>Nitrobacteraceae</taxon>
        <taxon>Rhodopseudomonas</taxon>
    </lineage>
</organism>
<dbReference type="Proteomes" id="UP000008809">
    <property type="component" value="Chromosome"/>
</dbReference>
<accession>Q2J0G3</accession>
<dbReference type="KEGG" id="rpb:RPB_1337"/>
<feature type="domain" description="Methyltransferase" evidence="1">
    <location>
        <begin position="93"/>
        <end position="163"/>
    </location>
</feature>
<dbReference type="HOGENOM" id="CLU_082418_0_0_5"/>
<dbReference type="EMBL" id="CP000250">
    <property type="protein sequence ID" value="ABD06047.1"/>
    <property type="molecule type" value="Genomic_DNA"/>
</dbReference>
<dbReference type="InterPro" id="IPR041698">
    <property type="entry name" value="Methyltransf_25"/>
</dbReference>
<proteinExistence type="predicted"/>
<name>Q2J0G3_RHOP2</name>
<dbReference type="eggNOG" id="COG0742">
    <property type="taxonomic scope" value="Bacteria"/>
</dbReference>
<dbReference type="CDD" id="cd02440">
    <property type="entry name" value="AdoMet_MTases"/>
    <property type="match status" value="1"/>
</dbReference>
<gene>
    <name evidence="2" type="ordered locus">RPB_1337</name>
</gene>
<dbReference type="STRING" id="316058.RPB_1337"/>
<keyword evidence="3" id="KW-1185">Reference proteome</keyword>
<dbReference type="InterPro" id="IPR029063">
    <property type="entry name" value="SAM-dependent_MTases_sf"/>
</dbReference>
<protein>
    <recommendedName>
        <fullName evidence="1">Methyltransferase domain-containing protein</fullName>
    </recommendedName>
</protein>
<evidence type="ECO:0000259" key="1">
    <source>
        <dbReference type="Pfam" id="PF13649"/>
    </source>
</evidence>
<dbReference type="SUPFAM" id="SSF53335">
    <property type="entry name" value="S-adenosyl-L-methionine-dependent methyltransferases"/>
    <property type="match status" value="1"/>
</dbReference>
<evidence type="ECO:0000313" key="2">
    <source>
        <dbReference type="EMBL" id="ABD06047.1"/>
    </source>
</evidence>
<evidence type="ECO:0000313" key="3">
    <source>
        <dbReference type="Proteomes" id="UP000008809"/>
    </source>
</evidence>
<dbReference type="AlphaFoldDB" id="Q2J0G3"/>
<sequence length="225" mass="24655">MASKTANRGSARRAMSVWRMWSDFLTGGAPAGPGGAELDARYGIETGASVELDQLTIRSDSRRFGEPYQASDPRVLADSLKYLGLDPRGRGFVDLGCGKGRMLIAAAELGFASCTGVEFAAELARAAQRNAAASGFRQIRIVHGDAGAYAFPDAPFVLYMFNPFSAEIMARVRDNLSRLRRPDYAIIYKNARERHLFDAMPALHHKGSPPRHGGLWATHLWVTQR</sequence>
<dbReference type="Gene3D" id="3.40.50.150">
    <property type="entry name" value="Vaccinia Virus protein VP39"/>
    <property type="match status" value="1"/>
</dbReference>
<reference evidence="2 3" key="1">
    <citation type="submission" date="2006-01" db="EMBL/GenBank/DDBJ databases">
        <title>Complete sequence of Rhodopseudomonas palustris HaA2.</title>
        <authorList>
            <consortium name="US DOE Joint Genome Institute"/>
            <person name="Copeland A."/>
            <person name="Lucas S."/>
            <person name="Lapidus A."/>
            <person name="Barry K."/>
            <person name="Detter J.C."/>
            <person name="Glavina T."/>
            <person name="Hammon N."/>
            <person name="Israni S."/>
            <person name="Pitluck S."/>
            <person name="Chain P."/>
            <person name="Malfatti S."/>
            <person name="Shin M."/>
            <person name="Vergez L."/>
            <person name="Schmutz J."/>
            <person name="Larimer F."/>
            <person name="Land M."/>
            <person name="Hauser L."/>
            <person name="Pelletier D.A."/>
            <person name="Kyrpides N."/>
            <person name="Anderson I."/>
            <person name="Oda Y."/>
            <person name="Harwood C.S."/>
            <person name="Richardson P."/>
        </authorList>
    </citation>
    <scope>NUCLEOTIDE SEQUENCE [LARGE SCALE GENOMIC DNA]</scope>
    <source>
        <strain evidence="2 3">HaA2</strain>
    </source>
</reference>